<dbReference type="GO" id="GO:0055085">
    <property type="term" value="P:transmembrane transport"/>
    <property type="evidence" value="ECO:0007669"/>
    <property type="project" value="InterPro"/>
</dbReference>
<evidence type="ECO:0000256" key="8">
    <source>
        <dbReference type="ARBA" id="ARBA00022989"/>
    </source>
</evidence>
<keyword evidence="3 10" id="KW-0813">Transport</keyword>
<dbReference type="GO" id="GO:0030288">
    <property type="term" value="C:outer membrane-bounded periplasmic space"/>
    <property type="evidence" value="ECO:0007669"/>
    <property type="project" value="InterPro"/>
</dbReference>
<keyword evidence="4 10" id="KW-1003">Cell membrane</keyword>
<feature type="domain" description="TonB C-terminal" evidence="12">
    <location>
        <begin position="154"/>
        <end position="247"/>
    </location>
</feature>
<dbReference type="GO" id="GO:0015031">
    <property type="term" value="P:protein transport"/>
    <property type="evidence" value="ECO:0007669"/>
    <property type="project" value="UniProtKB-UniRule"/>
</dbReference>
<keyword evidence="7 10" id="KW-0653">Protein transport</keyword>
<comment type="subcellular location">
    <subcellularLocation>
        <location evidence="1 10">Cell inner membrane</location>
        <topology evidence="1 10">Single-pass membrane protein</topology>
        <orientation evidence="1 10">Periplasmic side</orientation>
    </subcellularLocation>
</comment>
<keyword evidence="10" id="KW-0735">Signal-anchor</keyword>
<dbReference type="InterPro" id="IPR003538">
    <property type="entry name" value="TonB"/>
</dbReference>
<dbReference type="PANTHER" id="PTHR33446">
    <property type="entry name" value="PROTEIN TONB-RELATED"/>
    <property type="match status" value="1"/>
</dbReference>
<name>A0A494W7L7_9SPHN</name>
<geneLocation type="plasmid" evidence="14">
    <name>psamie_5 dna</name>
</geneLocation>
<evidence type="ECO:0000256" key="10">
    <source>
        <dbReference type="RuleBase" id="RU362123"/>
    </source>
</evidence>
<dbReference type="GO" id="GO:0031992">
    <property type="term" value="F:energy transducer activity"/>
    <property type="evidence" value="ECO:0007669"/>
    <property type="project" value="InterPro"/>
</dbReference>
<keyword evidence="5 10" id="KW-0997">Cell inner membrane</keyword>
<proteinExistence type="inferred from homology"/>
<dbReference type="SUPFAM" id="SSF74653">
    <property type="entry name" value="TolA/TonB C-terminal domain"/>
    <property type="match status" value="1"/>
</dbReference>
<keyword evidence="13" id="KW-0614">Plasmid</keyword>
<keyword evidence="6 10" id="KW-0812">Transmembrane</keyword>
<feature type="region of interest" description="Disordered" evidence="11">
    <location>
        <begin position="104"/>
        <end position="151"/>
    </location>
</feature>
<gene>
    <name evidence="13" type="ORF">SAMIE_5000120</name>
</gene>
<evidence type="ECO:0000313" key="14">
    <source>
        <dbReference type="Proteomes" id="UP000279959"/>
    </source>
</evidence>
<protein>
    <recommendedName>
        <fullName evidence="10">Protein TonB</fullName>
    </recommendedName>
</protein>
<accession>A0A494W7L7</accession>
<dbReference type="InterPro" id="IPR006260">
    <property type="entry name" value="TonB/TolA_C"/>
</dbReference>
<dbReference type="NCBIfam" id="TIGR01352">
    <property type="entry name" value="tonB_Cterm"/>
    <property type="match status" value="1"/>
</dbReference>
<evidence type="ECO:0000256" key="11">
    <source>
        <dbReference type="SAM" id="MobiDB-lite"/>
    </source>
</evidence>
<comment type="function">
    <text evidence="10">Interacts with outer membrane receptor proteins that carry out high-affinity binding and energy dependent uptake into the periplasmic space of specific substrates. It could act to transduce energy from the cytoplasmic membrane to specific energy-requiring processes in the outer membrane, resulting in the release into the periplasm of ligands bound by these outer membrane proteins.</text>
</comment>
<evidence type="ECO:0000256" key="3">
    <source>
        <dbReference type="ARBA" id="ARBA00022448"/>
    </source>
</evidence>
<dbReference type="Gene3D" id="3.30.1150.10">
    <property type="match status" value="1"/>
</dbReference>
<keyword evidence="9 10" id="KW-0472">Membrane</keyword>
<feature type="transmembrane region" description="Helical" evidence="10">
    <location>
        <begin position="41"/>
        <end position="60"/>
    </location>
</feature>
<comment type="similarity">
    <text evidence="2 10">Belongs to the TonB family.</text>
</comment>
<reference evidence="13 14" key="1">
    <citation type="submission" date="2018-05" db="EMBL/GenBank/DDBJ databases">
        <title>Complete Genome Sequence of the Nonylphenol-Degrading Bacterium Sphingobium amiense DSM 16289T.</title>
        <authorList>
            <person name="Ootsuka M."/>
            <person name="Nishizawa T."/>
            <person name="Ohta H."/>
        </authorList>
    </citation>
    <scope>NUCLEOTIDE SEQUENCE [LARGE SCALE GENOMIC DNA]</scope>
    <source>
        <strain evidence="13 14">DSM 16289</strain>
        <plasmid evidence="14">psamie_5 dna</plasmid>
    </source>
</reference>
<dbReference type="PANTHER" id="PTHR33446:SF2">
    <property type="entry name" value="PROTEIN TONB"/>
    <property type="match status" value="1"/>
</dbReference>
<dbReference type="InterPro" id="IPR051045">
    <property type="entry name" value="TonB-dependent_transducer"/>
</dbReference>
<dbReference type="Pfam" id="PF03544">
    <property type="entry name" value="TonB_C"/>
    <property type="match status" value="1"/>
</dbReference>
<dbReference type="PROSITE" id="PS52015">
    <property type="entry name" value="TONB_CTD"/>
    <property type="match status" value="1"/>
</dbReference>
<evidence type="ECO:0000256" key="7">
    <source>
        <dbReference type="ARBA" id="ARBA00022927"/>
    </source>
</evidence>
<dbReference type="PRINTS" id="PR01374">
    <property type="entry name" value="TONBPROTEIN"/>
</dbReference>
<dbReference type="GO" id="GO:0098797">
    <property type="term" value="C:plasma membrane protein complex"/>
    <property type="evidence" value="ECO:0007669"/>
    <property type="project" value="TreeGrafter"/>
</dbReference>
<evidence type="ECO:0000256" key="1">
    <source>
        <dbReference type="ARBA" id="ARBA00004383"/>
    </source>
</evidence>
<dbReference type="KEGG" id="sami:SAMIE_5000120"/>
<evidence type="ECO:0000256" key="5">
    <source>
        <dbReference type="ARBA" id="ARBA00022519"/>
    </source>
</evidence>
<sequence>MGEDVKVVDYGPGETHRDIAYEAQKPWGGEAPGRYQPSSQLRWISLSLIAVIHVAGFYALQHLNIDIAKRLPAPPLVVNLLPLDPPPPEPIALPTQKMVEKAPKPQQVVAPPPLVATPTAPTTIQMTPKTEPEPPAPVKTEETKSPPSRATNTLVNLNTRLLSAEPPRYPIESRRRRETGTVILMVVVDEEGRVSAISVAASSGADRLDKAALNAVRRWRWSPTMIDGRPSQVRGLVRIPFELKDRQ</sequence>
<evidence type="ECO:0000256" key="9">
    <source>
        <dbReference type="ARBA" id="ARBA00023136"/>
    </source>
</evidence>
<keyword evidence="8 10" id="KW-1133">Transmembrane helix</keyword>
<evidence type="ECO:0000259" key="12">
    <source>
        <dbReference type="PROSITE" id="PS52015"/>
    </source>
</evidence>
<dbReference type="InterPro" id="IPR037682">
    <property type="entry name" value="TonB_C"/>
</dbReference>
<dbReference type="AlphaFoldDB" id="A0A494W7L7"/>
<dbReference type="Proteomes" id="UP000279959">
    <property type="component" value="Plasmid pSAMIE_5"/>
</dbReference>
<keyword evidence="14" id="KW-1185">Reference proteome</keyword>
<evidence type="ECO:0000256" key="2">
    <source>
        <dbReference type="ARBA" id="ARBA00006555"/>
    </source>
</evidence>
<dbReference type="GO" id="GO:0015891">
    <property type="term" value="P:siderophore transport"/>
    <property type="evidence" value="ECO:0007669"/>
    <property type="project" value="InterPro"/>
</dbReference>
<evidence type="ECO:0000256" key="6">
    <source>
        <dbReference type="ARBA" id="ARBA00022692"/>
    </source>
</evidence>
<evidence type="ECO:0000313" key="13">
    <source>
        <dbReference type="EMBL" id="BBE00535.1"/>
    </source>
</evidence>
<evidence type="ECO:0000256" key="4">
    <source>
        <dbReference type="ARBA" id="ARBA00022475"/>
    </source>
</evidence>
<organism evidence="13 14">
    <name type="scientific">Sphingobium amiense</name>
    <dbReference type="NCBI Taxonomy" id="135719"/>
    <lineage>
        <taxon>Bacteria</taxon>
        <taxon>Pseudomonadati</taxon>
        <taxon>Pseudomonadota</taxon>
        <taxon>Alphaproteobacteria</taxon>
        <taxon>Sphingomonadales</taxon>
        <taxon>Sphingomonadaceae</taxon>
        <taxon>Sphingobium</taxon>
    </lineage>
</organism>
<dbReference type="EMBL" id="AP018668">
    <property type="protein sequence ID" value="BBE00535.1"/>
    <property type="molecule type" value="Genomic_DNA"/>
</dbReference>